<dbReference type="PANTHER" id="PTHR43646:SF2">
    <property type="entry name" value="GLYCOSYLTRANSFERASE 2-LIKE DOMAIN-CONTAINING PROTEIN"/>
    <property type="match status" value="1"/>
</dbReference>
<evidence type="ECO:0000256" key="1">
    <source>
        <dbReference type="ARBA" id="ARBA00004236"/>
    </source>
</evidence>
<dbReference type="InterPro" id="IPR029044">
    <property type="entry name" value="Nucleotide-diphossugar_trans"/>
</dbReference>
<evidence type="ECO:0000256" key="5">
    <source>
        <dbReference type="ARBA" id="ARBA00022746"/>
    </source>
</evidence>
<evidence type="ECO:0000313" key="14">
    <source>
        <dbReference type="Proteomes" id="UP000005262"/>
    </source>
</evidence>
<dbReference type="GO" id="GO:0016117">
    <property type="term" value="P:carotenoid biosynthetic process"/>
    <property type="evidence" value="ECO:0007669"/>
    <property type="project" value="UniProtKB-KW"/>
</dbReference>
<name>J7INC6_DESMD</name>
<reference evidence="14" key="2">
    <citation type="submission" date="2012-08" db="EMBL/GenBank/DDBJ databases">
        <title>Finished genome of Desulfosporosinus meridiei DSM 13257.</title>
        <authorList>
            <person name="Huntemann M."/>
            <person name="Wei C.-L."/>
            <person name="Han J."/>
            <person name="Detter J.C."/>
            <person name="Han C."/>
            <person name="Davenport K."/>
            <person name="Daligault H."/>
            <person name="Erkkila T."/>
            <person name="Gu W."/>
            <person name="Munk A.C.C."/>
            <person name="Teshima H."/>
            <person name="Xu Y."/>
            <person name="Chain P."/>
            <person name="Tapia R."/>
            <person name="Chen A."/>
            <person name="Krypides N."/>
            <person name="Mavromatis K."/>
            <person name="Markowitz V."/>
            <person name="Szeto E."/>
            <person name="Ivanova N."/>
            <person name="Mikhailova N."/>
            <person name="Ovchinnikova G."/>
            <person name="Pagani I."/>
            <person name="Pati A."/>
            <person name="Goodwin L."/>
            <person name="Peters L."/>
            <person name="Pitluck S."/>
            <person name="Woyke T."/>
            <person name="Pester M."/>
            <person name="Spring S."/>
            <person name="Ollivier B."/>
            <person name="Rattei T."/>
            <person name="Klenk H.-P."/>
            <person name="Wagner M."/>
            <person name="Loy A."/>
        </authorList>
    </citation>
    <scope>NUCLEOTIDE SEQUENCE [LARGE SCALE GENOMIC DNA]</scope>
    <source>
        <strain evidence="14">ATCC BAA-275 / DSM 13257 / NCIMB 13706 / S10</strain>
    </source>
</reference>
<keyword evidence="14" id="KW-1185">Reference proteome</keyword>
<feature type="transmembrane region" description="Helical" evidence="11">
    <location>
        <begin position="275"/>
        <end position="296"/>
    </location>
</feature>
<feature type="transmembrane region" description="Helical" evidence="11">
    <location>
        <begin position="335"/>
        <end position="353"/>
    </location>
</feature>
<dbReference type="AlphaFoldDB" id="J7INC6"/>
<feature type="domain" description="Glycosyltransferase 2-like" evidence="12">
    <location>
        <begin position="49"/>
        <end position="179"/>
    </location>
</feature>
<keyword evidence="11" id="KW-1133">Transmembrane helix</keyword>
<dbReference type="PANTHER" id="PTHR43646">
    <property type="entry name" value="GLYCOSYLTRANSFERASE"/>
    <property type="match status" value="1"/>
</dbReference>
<reference evidence="13 14" key="1">
    <citation type="journal article" date="2012" name="J. Bacteriol.">
        <title>Complete genome sequences of Desulfosporosinus orientis DSM765T, Desulfosporosinus youngiae DSM17734T, Desulfosporosinus meridiei DSM13257T, and Desulfosporosinus acidiphilus DSM22704T.</title>
        <authorList>
            <person name="Pester M."/>
            <person name="Brambilla E."/>
            <person name="Alazard D."/>
            <person name="Rattei T."/>
            <person name="Weinmaier T."/>
            <person name="Han J."/>
            <person name="Lucas S."/>
            <person name="Lapidus A."/>
            <person name="Cheng J.F."/>
            <person name="Goodwin L."/>
            <person name="Pitluck S."/>
            <person name="Peters L."/>
            <person name="Ovchinnikova G."/>
            <person name="Teshima H."/>
            <person name="Detter J.C."/>
            <person name="Han C.S."/>
            <person name="Tapia R."/>
            <person name="Land M.L."/>
            <person name="Hauser L."/>
            <person name="Kyrpides N.C."/>
            <person name="Ivanova N.N."/>
            <person name="Pagani I."/>
            <person name="Huntmann M."/>
            <person name="Wei C.L."/>
            <person name="Davenport K.W."/>
            <person name="Daligault H."/>
            <person name="Chain P.S."/>
            <person name="Chen A."/>
            <person name="Mavromatis K."/>
            <person name="Markowitz V."/>
            <person name="Szeto E."/>
            <person name="Mikhailova N."/>
            <person name="Pati A."/>
            <person name="Wagner M."/>
            <person name="Woyke T."/>
            <person name="Ollivier B."/>
            <person name="Klenk H.P."/>
            <person name="Spring S."/>
            <person name="Loy A."/>
        </authorList>
    </citation>
    <scope>NUCLEOTIDE SEQUENCE [LARGE SCALE GENOMIC DNA]</scope>
    <source>
        <strain evidence="14">ATCC BAA-275 / DSM 13257 / NCIMB 13706 / S10</strain>
    </source>
</reference>
<dbReference type="GO" id="GO:0016757">
    <property type="term" value="F:glycosyltransferase activity"/>
    <property type="evidence" value="ECO:0007669"/>
    <property type="project" value="UniProtKB-KW"/>
</dbReference>
<comment type="similarity">
    <text evidence="9">Belongs to the glycosyltransferase 2 family. CrtQ subfamily.</text>
</comment>
<sequence>MNVLFWVLSLISVFLGVSTAVLLLRYLKKMPVFREIISSNDGTIYPSLSVIIPACNEGKSIEEAVRRLMNQDYPHLEVIVVNDRSTDNTALLLEKLKVEYPQLKVVTISDLPPNWLGKNHAVYRGEKEATGEWLLFTDADVMFSSSSLKVTIRYAMEKNLDHLAIAPDLYYGSVLHRAFLAYFSLAFISVAMITNKVGVGAFNLVKKSVYQAIGGYEAIPMQVIDDMSLGTSVVDKGYKQGYGVSGKGFITVKWYDNLFAMFKGLEKNQFAVAKYSVFGILLLWLYALIVGVYPFAGLFLGPIWARALCGITLLSLFAIYNYLSNLIDISPGYFLIHPISALLCIGAGINSVVKTLSRGGTEWRGTFYPLEVLKKRI</sequence>
<evidence type="ECO:0000256" key="6">
    <source>
        <dbReference type="ARBA" id="ARBA00023136"/>
    </source>
</evidence>
<dbReference type="STRING" id="768704.Desmer_1274"/>
<keyword evidence="4 13" id="KW-0808">Transferase</keyword>
<evidence type="ECO:0000256" key="11">
    <source>
        <dbReference type="SAM" id="Phobius"/>
    </source>
</evidence>
<feature type="transmembrane region" description="Helical" evidence="11">
    <location>
        <begin position="179"/>
        <end position="202"/>
    </location>
</feature>
<evidence type="ECO:0000259" key="12">
    <source>
        <dbReference type="Pfam" id="PF00535"/>
    </source>
</evidence>
<dbReference type="Proteomes" id="UP000005262">
    <property type="component" value="Chromosome"/>
</dbReference>
<organism evidence="13 14">
    <name type="scientific">Desulfosporosinus meridiei (strain ATCC BAA-275 / DSM 13257 / KCTC 12902 / NCIMB 13706 / S10)</name>
    <dbReference type="NCBI Taxonomy" id="768704"/>
    <lineage>
        <taxon>Bacteria</taxon>
        <taxon>Bacillati</taxon>
        <taxon>Bacillota</taxon>
        <taxon>Clostridia</taxon>
        <taxon>Eubacteriales</taxon>
        <taxon>Desulfitobacteriaceae</taxon>
        <taxon>Desulfosporosinus</taxon>
    </lineage>
</organism>
<comment type="subcellular location">
    <subcellularLocation>
        <location evidence="1">Cell membrane</location>
    </subcellularLocation>
</comment>
<dbReference type="RefSeq" id="WP_014902206.1">
    <property type="nucleotide sequence ID" value="NC_018515.1"/>
</dbReference>
<evidence type="ECO:0000313" key="13">
    <source>
        <dbReference type="EMBL" id="AFQ43287.1"/>
    </source>
</evidence>
<dbReference type="KEGG" id="dmi:Desmer_1274"/>
<keyword evidence="6 11" id="KW-0472">Membrane</keyword>
<accession>J7INC6</accession>
<feature type="transmembrane region" description="Helical" evidence="11">
    <location>
        <begin position="303"/>
        <end position="323"/>
    </location>
</feature>
<keyword evidence="5" id="KW-0125">Carotenoid biosynthesis</keyword>
<dbReference type="OrthoDB" id="9768769at2"/>
<comment type="pathway">
    <text evidence="8">Carotenoid biosynthesis; staphyloxanthin biosynthesis; staphyloxanthin from farnesyl diphosphate: step 4/5.</text>
</comment>
<protein>
    <recommendedName>
        <fullName evidence="10">4,4'-diaponeurosporenoate glycosyltransferase</fullName>
    </recommendedName>
</protein>
<dbReference type="InterPro" id="IPR001173">
    <property type="entry name" value="Glyco_trans_2-like"/>
</dbReference>
<comment type="function">
    <text evidence="7">Catalyzes the glycosylation of 4,4'-diaponeurosporenoate, i.e. the esterification of glucose at the C1'' position with the carboxyl group of 4,4'-diaponeurosporenic acid, to form glycosyl-4,4'-diaponeurosporenoate. This is a step in the biosynthesis of staphyloxanthin, an orange pigment present in most staphylococci strains.</text>
</comment>
<evidence type="ECO:0000256" key="3">
    <source>
        <dbReference type="ARBA" id="ARBA00022676"/>
    </source>
</evidence>
<dbReference type="EMBL" id="CP003629">
    <property type="protein sequence ID" value="AFQ43287.1"/>
    <property type="molecule type" value="Genomic_DNA"/>
</dbReference>
<dbReference type="eggNOG" id="COG1215">
    <property type="taxonomic scope" value="Bacteria"/>
</dbReference>
<dbReference type="SUPFAM" id="SSF53448">
    <property type="entry name" value="Nucleotide-diphospho-sugar transferases"/>
    <property type="match status" value="1"/>
</dbReference>
<feature type="transmembrane region" description="Helical" evidence="11">
    <location>
        <begin position="6"/>
        <end position="27"/>
    </location>
</feature>
<dbReference type="Pfam" id="PF00535">
    <property type="entry name" value="Glycos_transf_2"/>
    <property type="match status" value="1"/>
</dbReference>
<gene>
    <name evidence="13" type="ordered locus">Desmer_1274</name>
</gene>
<keyword evidence="11" id="KW-0812">Transmembrane</keyword>
<proteinExistence type="inferred from homology"/>
<evidence type="ECO:0000256" key="9">
    <source>
        <dbReference type="ARBA" id="ARBA00038120"/>
    </source>
</evidence>
<dbReference type="HOGENOM" id="CLU_038143_0_0_9"/>
<keyword evidence="3" id="KW-0328">Glycosyltransferase</keyword>
<dbReference type="Gene3D" id="3.90.550.10">
    <property type="entry name" value="Spore Coat Polysaccharide Biosynthesis Protein SpsA, Chain A"/>
    <property type="match status" value="1"/>
</dbReference>
<evidence type="ECO:0000256" key="10">
    <source>
        <dbReference type="ARBA" id="ARBA00040345"/>
    </source>
</evidence>
<evidence type="ECO:0000256" key="4">
    <source>
        <dbReference type="ARBA" id="ARBA00022679"/>
    </source>
</evidence>
<evidence type="ECO:0000256" key="7">
    <source>
        <dbReference type="ARBA" id="ARBA00037281"/>
    </source>
</evidence>
<evidence type="ECO:0000256" key="8">
    <source>
        <dbReference type="ARBA" id="ARBA00037904"/>
    </source>
</evidence>
<dbReference type="GO" id="GO:0005886">
    <property type="term" value="C:plasma membrane"/>
    <property type="evidence" value="ECO:0007669"/>
    <property type="project" value="UniProtKB-SubCell"/>
</dbReference>
<keyword evidence="2" id="KW-1003">Cell membrane</keyword>
<evidence type="ECO:0000256" key="2">
    <source>
        <dbReference type="ARBA" id="ARBA00022475"/>
    </source>
</evidence>